<evidence type="ECO:0000256" key="13">
    <source>
        <dbReference type="ARBA" id="ARBA00023316"/>
    </source>
</evidence>
<gene>
    <name evidence="16 17" type="primary">ftsW</name>
    <name evidence="17" type="ORF">MACH26_11120</name>
</gene>
<feature type="transmembrane region" description="Helical" evidence="16">
    <location>
        <begin position="94"/>
        <end position="113"/>
    </location>
</feature>
<name>A0AA48HJ04_9ALTE</name>
<dbReference type="HAMAP" id="MF_00913">
    <property type="entry name" value="PGT_FtsW_proteobact"/>
    <property type="match status" value="1"/>
</dbReference>
<evidence type="ECO:0000256" key="4">
    <source>
        <dbReference type="ARBA" id="ARBA00022618"/>
    </source>
</evidence>
<evidence type="ECO:0000256" key="11">
    <source>
        <dbReference type="ARBA" id="ARBA00023136"/>
    </source>
</evidence>
<accession>A0AA48HJ04</accession>
<keyword evidence="7 16" id="KW-0812">Transmembrane</keyword>
<protein>
    <recommendedName>
        <fullName evidence="16">Probable peptidoglycan glycosyltransferase FtsW</fullName>
        <shortName evidence="16">PGT</shortName>
        <ecNumber evidence="16">2.4.99.28</ecNumber>
    </recommendedName>
    <alternativeName>
        <fullName evidence="16">Cell division protein FtsW</fullName>
    </alternativeName>
    <alternativeName>
        <fullName evidence="16">Cell wall polymerase</fullName>
    </alternativeName>
    <alternativeName>
        <fullName evidence="16">Peptidoglycan polymerase</fullName>
        <shortName evidence="16">PG polymerase</shortName>
    </alternativeName>
</protein>
<evidence type="ECO:0000256" key="2">
    <source>
        <dbReference type="ARBA" id="ARBA00004752"/>
    </source>
</evidence>
<evidence type="ECO:0000256" key="16">
    <source>
        <dbReference type="HAMAP-Rule" id="MF_00913"/>
    </source>
</evidence>
<feature type="transmembrane region" description="Helical" evidence="16">
    <location>
        <begin position="158"/>
        <end position="175"/>
    </location>
</feature>
<dbReference type="GO" id="GO:0015648">
    <property type="term" value="F:lipid-linked peptidoglycan transporter activity"/>
    <property type="evidence" value="ECO:0007669"/>
    <property type="project" value="TreeGrafter"/>
</dbReference>
<evidence type="ECO:0000256" key="9">
    <source>
        <dbReference type="ARBA" id="ARBA00022984"/>
    </source>
</evidence>
<proteinExistence type="inferred from homology"/>
<dbReference type="InterPro" id="IPR001182">
    <property type="entry name" value="FtsW/RodA"/>
</dbReference>
<feature type="transmembrane region" description="Helical" evidence="16">
    <location>
        <begin position="203"/>
        <end position="220"/>
    </location>
</feature>
<keyword evidence="18" id="KW-1185">Reference proteome</keyword>
<dbReference type="GO" id="GO:0005886">
    <property type="term" value="C:plasma membrane"/>
    <property type="evidence" value="ECO:0007669"/>
    <property type="project" value="UniProtKB-SubCell"/>
</dbReference>
<keyword evidence="9 16" id="KW-0573">Peptidoglycan synthesis</keyword>
<feature type="transmembrane region" description="Helical" evidence="16">
    <location>
        <begin position="279"/>
        <end position="304"/>
    </location>
</feature>
<comment type="function">
    <text evidence="16">Peptidoglycan polymerase that is essential for cell division.</text>
</comment>
<dbReference type="KEGG" id="pmaw:MACH26_11120"/>
<dbReference type="PANTHER" id="PTHR30474">
    <property type="entry name" value="CELL CYCLE PROTEIN"/>
    <property type="match status" value="1"/>
</dbReference>
<dbReference type="Proteomes" id="UP001333710">
    <property type="component" value="Chromosome"/>
</dbReference>
<keyword evidence="4 16" id="KW-0132">Cell division</keyword>
<evidence type="ECO:0000256" key="7">
    <source>
        <dbReference type="ARBA" id="ARBA00022692"/>
    </source>
</evidence>
<comment type="similarity">
    <text evidence="14 16">Belongs to the SEDS family. FtsW subfamily.</text>
</comment>
<evidence type="ECO:0000256" key="3">
    <source>
        <dbReference type="ARBA" id="ARBA00022475"/>
    </source>
</evidence>
<feature type="transmembrane region" description="Helical" evidence="16">
    <location>
        <begin position="27"/>
        <end position="47"/>
    </location>
</feature>
<evidence type="ECO:0000313" key="18">
    <source>
        <dbReference type="Proteomes" id="UP001333710"/>
    </source>
</evidence>
<evidence type="ECO:0000313" key="17">
    <source>
        <dbReference type="EMBL" id="BDX05591.1"/>
    </source>
</evidence>
<dbReference type="PANTHER" id="PTHR30474:SF2">
    <property type="entry name" value="PEPTIDOGLYCAN GLYCOSYLTRANSFERASE FTSW-RELATED"/>
    <property type="match status" value="1"/>
</dbReference>
<dbReference type="GO" id="GO:0043093">
    <property type="term" value="P:FtsZ-dependent cytokinesis"/>
    <property type="evidence" value="ECO:0007669"/>
    <property type="project" value="UniProtKB-UniRule"/>
</dbReference>
<dbReference type="Pfam" id="PF01098">
    <property type="entry name" value="FTSW_RODA_SPOVE"/>
    <property type="match status" value="1"/>
</dbReference>
<keyword evidence="8 16" id="KW-0133">Cell shape</keyword>
<keyword evidence="12 16" id="KW-0131">Cell cycle</keyword>
<keyword evidence="11 16" id="KW-0472">Membrane</keyword>
<evidence type="ECO:0000256" key="15">
    <source>
        <dbReference type="ARBA" id="ARBA00049902"/>
    </source>
</evidence>
<keyword evidence="3 16" id="KW-1003">Cell membrane</keyword>
<feature type="transmembrane region" description="Helical" evidence="16">
    <location>
        <begin position="67"/>
        <end position="87"/>
    </location>
</feature>
<dbReference type="AlphaFoldDB" id="A0AA48HJ04"/>
<evidence type="ECO:0000256" key="5">
    <source>
        <dbReference type="ARBA" id="ARBA00022676"/>
    </source>
</evidence>
<evidence type="ECO:0000256" key="14">
    <source>
        <dbReference type="ARBA" id="ARBA00038053"/>
    </source>
</evidence>
<feature type="transmembrane region" description="Helical" evidence="16">
    <location>
        <begin position="324"/>
        <end position="343"/>
    </location>
</feature>
<comment type="catalytic activity">
    <reaction evidence="15 16">
        <text>[GlcNAc-(1-&gt;4)-Mur2Ac(oyl-L-Ala-gamma-D-Glu-L-Lys-D-Ala-D-Ala)](n)-di-trans,octa-cis-undecaprenyl diphosphate + beta-D-GlcNAc-(1-&gt;4)-Mur2Ac(oyl-L-Ala-gamma-D-Glu-L-Lys-D-Ala-D-Ala)-di-trans,octa-cis-undecaprenyl diphosphate = [GlcNAc-(1-&gt;4)-Mur2Ac(oyl-L-Ala-gamma-D-Glu-L-Lys-D-Ala-D-Ala)](n+1)-di-trans,octa-cis-undecaprenyl diphosphate + di-trans,octa-cis-undecaprenyl diphosphate + H(+)</text>
        <dbReference type="Rhea" id="RHEA:23708"/>
        <dbReference type="Rhea" id="RHEA-COMP:9602"/>
        <dbReference type="Rhea" id="RHEA-COMP:9603"/>
        <dbReference type="ChEBI" id="CHEBI:15378"/>
        <dbReference type="ChEBI" id="CHEBI:58405"/>
        <dbReference type="ChEBI" id="CHEBI:60033"/>
        <dbReference type="ChEBI" id="CHEBI:78435"/>
        <dbReference type="EC" id="2.4.99.28"/>
    </reaction>
</comment>
<dbReference type="GO" id="GO:0032153">
    <property type="term" value="C:cell division site"/>
    <property type="evidence" value="ECO:0007669"/>
    <property type="project" value="UniProtKB-UniRule"/>
</dbReference>
<feature type="transmembrane region" description="Helical" evidence="16">
    <location>
        <begin position="125"/>
        <end position="146"/>
    </location>
</feature>
<evidence type="ECO:0000256" key="12">
    <source>
        <dbReference type="ARBA" id="ARBA00023306"/>
    </source>
</evidence>
<comment type="subcellular location">
    <subcellularLocation>
        <location evidence="16">Cell inner membrane</location>
        <topology evidence="16">Multi-pass membrane protein</topology>
    </subcellularLocation>
    <subcellularLocation>
        <location evidence="1">Cell membrane</location>
        <topology evidence="1">Multi-pass membrane protein</topology>
    </subcellularLocation>
    <text evidence="16">Localizes to the division septum.</text>
</comment>
<dbReference type="GO" id="GO:0008955">
    <property type="term" value="F:peptidoglycan glycosyltransferase activity"/>
    <property type="evidence" value="ECO:0007669"/>
    <property type="project" value="UniProtKB-UniRule"/>
</dbReference>
<comment type="pathway">
    <text evidence="2 16">Cell wall biogenesis; peptidoglycan biosynthesis.</text>
</comment>
<dbReference type="NCBIfam" id="TIGR02614">
    <property type="entry name" value="ftsW"/>
    <property type="match status" value="1"/>
</dbReference>
<evidence type="ECO:0000256" key="8">
    <source>
        <dbReference type="ARBA" id="ARBA00022960"/>
    </source>
</evidence>
<keyword evidence="10 16" id="KW-1133">Transmembrane helix</keyword>
<dbReference type="InterPro" id="IPR013437">
    <property type="entry name" value="FtsW"/>
</dbReference>
<keyword evidence="13 16" id="KW-0961">Cell wall biogenesis/degradation</keyword>
<dbReference type="GO" id="GO:0009252">
    <property type="term" value="P:peptidoglycan biosynthetic process"/>
    <property type="evidence" value="ECO:0007669"/>
    <property type="project" value="UniProtKB-UniRule"/>
</dbReference>
<dbReference type="NCBIfam" id="NF008042">
    <property type="entry name" value="PRK10774.1"/>
    <property type="match status" value="1"/>
</dbReference>
<dbReference type="InterPro" id="IPR018365">
    <property type="entry name" value="Cell_cycle_FtsW-rel_CS"/>
</dbReference>
<dbReference type="GO" id="GO:0071555">
    <property type="term" value="P:cell wall organization"/>
    <property type="evidence" value="ECO:0007669"/>
    <property type="project" value="UniProtKB-KW"/>
</dbReference>
<feature type="transmembrane region" description="Helical" evidence="16">
    <location>
        <begin position="355"/>
        <end position="376"/>
    </location>
</feature>
<evidence type="ECO:0000256" key="10">
    <source>
        <dbReference type="ARBA" id="ARBA00022989"/>
    </source>
</evidence>
<organism evidence="17 18">
    <name type="scientific">Planctobacterium marinum</name>
    <dbReference type="NCBI Taxonomy" id="1631968"/>
    <lineage>
        <taxon>Bacteria</taxon>
        <taxon>Pseudomonadati</taxon>
        <taxon>Pseudomonadota</taxon>
        <taxon>Gammaproteobacteria</taxon>
        <taxon>Alteromonadales</taxon>
        <taxon>Alteromonadaceae</taxon>
        <taxon>Planctobacterium</taxon>
    </lineage>
</organism>
<dbReference type="RefSeq" id="WP_338291575.1">
    <property type="nucleotide sequence ID" value="NZ_AP027272.1"/>
</dbReference>
<evidence type="ECO:0000256" key="6">
    <source>
        <dbReference type="ARBA" id="ARBA00022679"/>
    </source>
</evidence>
<keyword evidence="16" id="KW-0997">Cell inner membrane</keyword>
<dbReference type="EC" id="2.4.99.28" evidence="16"/>
<evidence type="ECO:0000256" key="1">
    <source>
        <dbReference type="ARBA" id="ARBA00004651"/>
    </source>
</evidence>
<keyword evidence="5 16" id="KW-0328">Glycosyltransferase</keyword>
<sequence length="415" mass="45500">MQVPSSYLPDLFAWRHDRGAPERPYDLGLLMASLILMAIGFVMVTSASMPVAERLFDNPFHFSIRHAIYLIIASMAALVALMIPMSWWQKTNAYLLFFAIGLLIMVLLVGRTVNGSTRWLAIGPITIQAAEPAKLFFFCYLAGYMVRRYGEVTENLKGFIKPLIVFFVLALLLLAQPDLGTVIVMFATTVGLLFLAGAKLWQFFGLAFTGIAAVASLILVEEYRMRRVTAFLDPWADPFGAGYQLTQSLMAWGRGNLSGEGLGNSLQKLEFLPEAHTDFIMSIVAEELGLLGVLLILGLLLFIVVKSLKLGSKALQMEKPYEGFMAYSIGIWISFQTAVNVGASSGVLPTKGLTLPLVSAGGSSLIIMAVAIAILLRIDFELKTGKLQAMSKVKTAKKTKKVARTKSRQERVNDG</sequence>
<dbReference type="EMBL" id="AP027272">
    <property type="protein sequence ID" value="BDX05591.1"/>
    <property type="molecule type" value="Genomic_DNA"/>
</dbReference>
<keyword evidence="6 16" id="KW-0808">Transferase</keyword>
<dbReference type="GO" id="GO:0008360">
    <property type="term" value="P:regulation of cell shape"/>
    <property type="evidence" value="ECO:0007669"/>
    <property type="project" value="UniProtKB-KW"/>
</dbReference>
<reference evidence="17" key="1">
    <citation type="submission" date="2023-01" db="EMBL/GenBank/DDBJ databases">
        <title>Complete genome sequence of Planctobacterium marinum strain Dej080120_11.</title>
        <authorList>
            <person name="Ueki S."/>
            <person name="Maruyama F."/>
        </authorList>
    </citation>
    <scope>NUCLEOTIDE SEQUENCE</scope>
    <source>
        <strain evidence="17">Dej080120_11</strain>
    </source>
</reference>
<dbReference type="PROSITE" id="PS00428">
    <property type="entry name" value="FTSW_RODA_SPOVE"/>
    <property type="match status" value="1"/>
</dbReference>